<evidence type="ECO:0000256" key="5">
    <source>
        <dbReference type="SAM" id="Phobius"/>
    </source>
</evidence>
<dbReference type="InterPro" id="IPR011701">
    <property type="entry name" value="MFS"/>
</dbReference>
<feature type="transmembrane region" description="Helical" evidence="5">
    <location>
        <begin position="123"/>
        <end position="144"/>
    </location>
</feature>
<evidence type="ECO:0000256" key="3">
    <source>
        <dbReference type="ARBA" id="ARBA00022989"/>
    </source>
</evidence>
<protein>
    <recommendedName>
        <fullName evidence="6">Major facilitator superfamily (MFS) profile domain-containing protein</fullName>
    </recommendedName>
</protein>
<sequence>MKFLKSLKPPGRTPDVIVNPFSIMRSIDFTGWMLLLSGWLAWTMDGYDYFSVSLTAKRLSVQFGKSSTDITTAITLTLLFRSVGAVIFGVAADRYGRKWTLVINLLLIAIFELGSSFCNTYQQFLAVRSLFGIAMGGIWGLAASTSLENIPPNARGLVSGFLQQGYAVGYLIAAVVNLTLVPNNPHTWRALYWVGTGLSVFAAIFRSLLPESRSFLEAKLEAKSRGDTGISPTRAFLKEAKAMLKTNWKRAIWAVCLMTGFNFLSHASQDLLPLFLQDNKLFSPHNTSLIAIISNCGAVVGGITAGYFSQYTGRRLAIIIMLVWTGAFIPLWILPSSFAGISAGVFFLQFGVQGAWGVVPIYLSESSPPAFRASFAGIAYQLGNMASAGSAQIEARGGENWRTTVQGKNVPDYAKVQGVLLGVIIGWTLIMTLLGPENHGSRFEQAVATREGAGKMRNEDLVENHRVLQDDNAETGEAYDVKVKGNVEHVEKGAV</sequence>
<reference evidence="7" key="1">
    <citation type="submission" date="2020-04" db="EMBL/GenBank/DDBJ databases">
        <title>Analysis of mating type loci in Filobasidium floriforme.</title>
        <authorList>
            <person name="Nowrousian M."/>
        </authorList>
    </citation>
    <scope>NUCLEOTIDE SEQUENCE</scope>
    <source>
        <strain evidence="7">CBS 6242</strain>
    </source>
</reference>
<evidence type="ECO:0000313" key="8">
    <source>
        <dbReference type="Proteomes" id="UP000812966"/>
    </source>
</evidence>
<feature type="transmembrane region" description="Helical" evidence="5">
    <location>
        <begin position="190"/>
        <end position="209"/>
    </location>
</feature>
<keyword evidence="2 5" id="KW-0812">Transmembrane</keyword>
<dbReference type="PANTHER" id="PTHR23508:SF10">
    <property type="entry name" value="CARBOXYLIC ACID TRANSPORTER PROTEIN HOMOLOG"/>
    <property type="match status" value="1"/>
</dbReference>
<feature type="transmembrane region" description="Helical" evidence="5">
    <location>
        <begin position="99"/>
        <end position="117"/>
    </location>
</feature>
<evidence type="ECO:0000259" key="6">
    <source>
        <dbReference type="PROSITE" id="PS50850"/>
    </source>
</evidence>
<keyword evidence="3 5" id="KW-1133">Transmembrane helix</keyword>
<evidence type="ECO:0000256" key="4">
    <source>
        <dbReference type="ARBA" id="ARBA00023136"/>
    </source>
</evidence>
<dbReference type="AlphaFoldDB" id="A0A8K0JKN6"/>
<evidence type="ECO:0000256" key="2">
    <source>
        <dbReference type="ARBA" id="ARBA00022692"/>
    </source>
</evidence>
<dbReference type="InterPro" id="IPR020846">
    <property type="entry name" value="MFS_dom"/>
</dbReference>
<dbReference type="PANTHER" id="PTHR23508">
    <property type="entry name" value="CARBOXYLIC ACID TRANSPORTER PROTEIN HOMOLOG"/>
    <property type="match status" value="1"/>
</dbReference>
<feature type="domain" description="Major facilitator superfamily (MFS) profile" evidence="6">
    <location>
        <begin position="34"/>
        <end position="439"/>
    </location>
</feature>
<comment type="subcellular location">
    <subcellularLocation>
        <location evidence="1">Membrane</location>
        <topology evidence="1">Multi-pass membrane protein</topology>
    </subcellularLocation>
</comment>
<feature type="transmembrane region" description="Helical" evidence="5">
    <location>
        <begin position="70"/>
        <end position="92"/>
    </location>
</feature>
<name>A0A8K0JKN6_9TREE</name>
<dbReference type="EMBL" id="JABELV010000064">
    <property type="protein sequence ID" value="KAG7539608.1"/>
    <property type="molecule type" value="Genomic_DNA"/>
</dbReference>
<dbReference type="SUPFAM" id="SSF103473">
    <property type="entry name" value="MFS general substrate transporter"/>
    <property type="match status" value="1"/>
</dbReference>
<comment type="caution">
    <text evidence="7">The sequence shown here is derived from an EMBL/GenBank/DDBJ whole genome shotgun (WGS) entry which is preliminary data.</text>
</comment>
<keyword evidence="8" id="KW-1185">Reference proteome</keyword>
<feature type="transmembrane region" description="Helical" evidence="5">
    <location>
        <begin position="251"/>
        <end position="268"/>
    </location>
</feature>
<dbReference type="GO" id="GO:0015355">
    <property type="term" value="F:secondary active monocarboxylate transmembrane transporter activity"/>
    <property type="evidence" value="ECO:0007669"/>
    <property type="project" value="TreeGrafter"/>
</dbReference>
<evidence type="ECO:0000256" key="1">
    <source>
        <dbReference type="ARBA" id="ARBA00004141"/>
    </source>
</evidence>
<accession>A0A8K0JKN6</accession>
<dbReference type="FunFam" id="1.20.1250.20:FF:000340">
    <property type="entry name" value="MFS transporter, SHS family, lactate transporter"/>
    <property type="match status" value="1"/>
</dbReference>
<dbReference type="GO" id="GO:0005886">
    <property type="term" value="C:plasma membrane"/>
    <property type="evidence" value="ECO:0007669"/>
    <property type="project" value="TreeGrafter"/>
</dbReference>
<feature type="transmembrane region" description="Helical" evidence="5">
    <location>
        <begin position="156"/>
        <end position="178"/>
    </location>
</feature>
<dbReference type="InterPro" id="IPR036259">
    <property type="entry name" value="MFS_trans_sf"/>
</dbReference>
<feature type="transmembrane region" description="Helical" evidence="5">
    <location>
        <begin position="288"/>
        <end position="309"/>
    </location>
</feature>
<keyword evidence="4 5" id="KW-0472">Membrane</keyword>
<dbReference type="Proteomes" id="UP000812966">
    <property type="component" value="Unassembled WGS sequence"/>
</dbReference>
<dbReference type="Gene3D" id="1.20.1250.20">
    <property type="entry name" value="MFS general substrate transporter like domains"/>
    <property type="match status" value="2"/>
</dbReference>
<dbReference type="CDD" id="cd17316">
    <property type="entry name" value="MFS_SV2_like"/>
    <property type="match status" value="1"/>
</dbReference>
<proteinExistence type="predicted"/>
<gene>
    <name evidence="7" type="ORF">FFLO_03484</name>
</gene>
<dbReference type="Pfam" id="PF07690">
    <property type="entry name" value="MFS_1"/>
    <property type="match status" value="1"/>
</dbReference>
<dbReference type="GO" id="GO:0035879">
    <property type="term" value="P:plasma membrane lactate transport"/>
    <property type="evidence" value="ECO:0007669"/>
    <property type="project" value="TreeGrafter"/>
</dbReference>
<feature type="transmembrane region" description="Helical" evidence="5">
    <location>
        <begin position="29"/>
        <end position="50"/>
    </location>
</feature>
<organism evidence="7 8">
    <name type="scientific">Filobasidium floriforme</name>
    <dbReference type="NCBI Taxonomy" id="5210"/>
    <lineage>
        <taxon>Eukaryota</taxon>
        <taxon>Fungi</taxon>
        <taxon>Dikarya</taxon>
        <taxon>Basidiomycota</taxon>
        <taxon>Agaricomycotina</taxon>
        <taxon>Tremellomycetes</taxon>
        <taxon>Filobasidiales</taxon>
        <taxon>Filobasidiaceae</taxon>
        <taxon>Filobasidium</taxon>
    </lineage>
</organism>
<evidence type="ECO:0000313" key="7">
    <source>
        <dbReference type="EMBL" id="KAG7539608.1"/>
    </source>
</evidence>
<dbReference type="PROSITE" id="PS50850">
    <property type="entry name" value="MFS"/>
    <property type="match status" value="1"/>
</dbReference>
<feature type="transmembrane region" description="Helical" evidence="5">
    <location>
        <begin position="316"/>
        <end position="334"/>
    </location>
</feature>